<reference evidence="2 3" key="1">
    <citation type="submission" date="2016-03" db="EMBL/GenBank/DDBJ databases">
        <title>Acetic acid bacteria sequencing.</title>
        <authorList>
            <person name="Brandt J."/>
            <person name="Jakob F."/>
            <person name="Vogel R.F."/>
        </authorList>
    </citation>
    <scope>NUCLEOTIDE SEQUENCE [LARGE SCALE GENOMIC DNA]</scope>
    <source>
        <strain evidence="2 3">TMW2.1153</strain>
    </source>
</reference>
<organism evidence="2 3">
    <name type="scientific">Acetobacter aceti</name>
    <dbReference type="NCBI Taxonomy" id="435"/>
    <lineage>
        <taxon>Bacteria</taxon>
        <taxon>Pseudomonadati</taxon>
        <taxon>Pseudomonadota</taxon>
        <taxon>Alphaproteobacteria</taxon>
        <taxon>Acetobacterales</taxon>
        <taxon>Acetobacteraceae</taxon>
        <taxon>Acetobacter</taxon>
        <taxon>Acetobacter subgen. Acetobacter</taxon>
    </lineage>
</organism>
<dbReference type="SUPFAM" id="SSF53720">
    <property type="entry name" value="ALDH-like"/>
    <property type="match status" value="1"/>
</dbReference>
<dbReference type="Gene3D" id="3.40.605.10">
    <property type="entry name" value="Aldehyde Dehydrogenase, Chain A, domain 1"/>
    <property type="match status" value="1"/>
</dbReference>
<keyword evidence="3" id="KW-1185">Reference proteome</keyword>
<name>A0A1U9KJT9_ACEAC</name>
<accession>A0A1U9KJT9</accession>
<protein>
    <submittedName>
        <fullName evidence="2">Uncharacterized protein</fullName>
    </submittedName>
</protein>
<dbReference type="GO" id="GO:0016491">
    <property type="term" value="F:oxidoreductase activity"/>
    <property type="evidence" value="ECO:0007669"/>
    <property type="project" value="UniProtKB-KW"/>
</dbReference>
<evidence type="ECO:0000313" key="3">
    <source>
        <dbReference type="Proteomes" id="UP000188937"/>
    </source>
</evidence>
<sequence length="62" mass="6704">MAYATTNPYINEVAATFPDVTDAEVQAALDEARAAFEVRRDTSLCRACESHECCGGNSAPRH</sequence>
<dbReference type="AlphaFoldDB" id="A0A1U9KJT9"/>
<dbReference type="Proteomes" id="UP000188937">
    <property type="component" value="Chromosome"/>
</dbReference>
<dbReference type="InterPro" id="IPR016161">
    <property type="entry name" value="Ald_DH/histidinol_DH"/>
</dbReference>
<evidence type="ECO:0000313" key="2">
    <source>
        <dbReference type="EMBL" id="AQS86008.1"/>
    </source>
</evidence>
<dbReference type="STRING" id="435.A0U92_15995"/>
<keyword evidence="1" id="KW-0560">Oxidoreductase</keyword>
<dbReference type="KEGG" id="aace:A0U92_15995"/>
<gene>
    <name evidence="2" type="ORF">A0U92_15995</name>
</gene>
<dbReference type="EMBL" id="CP014692">
    <property type="protein sequence ID" value="AQS86008.1"/>
    <property type="molecule type" value="Genomic_DNA"/>
</dbReference>
<dbReference type="InterPro" id="IPR016162">
    <property type="entry name" value="Ald_DH_N"/>
</dbReference>
<proteinExistence type="predicted"/>
<evidence type="ECO:0000256" key="1">
    <source>
        <dbReference type="ARBA" id="ARBA00023002"/>
    </source>
</evidence>